<proteinExistence type="predicted"/>
<dbReference type="InterPro" id="IPR013424">
    <property type="entry name" value="Ice-binding_C"/>
</dbReference>
<keyword evidence="5" id="KW-1185">Reference proteome</keyword>
<dbReference type="EMBL" id="MUZR01000002">
    <property type="protein sequence ID" value="OOC11420.1"/>
    <property type="molecule type" value="Genomic_DNA"/>
</dbReference>
<reference evidence="4 5" key="1">
    <citation type="submission" date="2017-02" db="EMBL/GenBank/DDBJ databases">
        <title>Genomic diversity within the haloalkaliphilic genus Thioalkalivibrio.</title>
        <authorList>
            <person name="Ahn A.-C."/>
            <person name="Meier-Kolthoff J."/>
            <person name="Overmars L."/>
            <person name="Richter M."/>
            <person name="Woyke T."/>
            <person name="Sorokin D.Y."/>
            <person name="Muyzer G."/>
        </authorList>
    </citation>
    <scope>NUCLEOTIDE SEQUENCE [LARGE SCALE GENOMIC DNA]</scope>
    <source>
        <strain evidence="4 5">HL17</strain>
    </source>
</reference>
<dbReference type="Pfam" id="PF07589">
    <property type="entry name" value="PEP-CTERM"/>
    <property type="match status" value="1"/>
</dbReference>
<dbReference type="OrthoDB" id="5796914at2"/>
<dbReference type="Proteomes" id="UP000189177">
    <property type="component" value="Unassembled WGS sequence"/>
</dbReference>
<feature type="chain" id="PRO_5013183288" evidence="2">
    <location>
        <begin position="23"/>
        <end position="323"/>
    </location>
</feature>
<evidence type="ECO:0000256" key="1">
    <source>
        <dbReference type="SAM" id="Phobius"/>
    </source>
</evidence>
<dbReference type="STRING" id="252474.B1A74_00145"/>
<evidence type="ECO:0000313" key="5">
    <source>
        <dbReference type="Proteomes" id="UP000189177"/>
    </source>
</evidence>
<keyword evidence="1" id="KW-0812">Transmembrane</keyword>
<comment type="caution">
    <text evidence="4">The sequence shown here is derived from an EMBL/GenBank/DDBJ whole genome shotgun (WGS) entry which is preliminary data.</text>
</comment>
<sequence>MNYKNLLLTTALGMAMTSPALAGSFVIDVEQDFSGNSSTQTGEIDTLGTSNTLASSFYLGDPNTAGTQFVDTNLESTMDGFGFSEGNFTAIDGESSVSLKYPDDVADKNVVNLNFVSGVGGTQANNGFSSDEWFYDDTGWGLTFDYEIQGEVYETDNGDLSIRYTDGFFDTYFEDGASGDRTKVMRMDVEGSVIQAANLDIMGKVSFDDEWADNEFVRNFFIDHESGESFYDIASEEGGAGIPISWRLDTNVDPPIPTADQLVELESGALVRQTQLNSTVRYEVPEPGMLILLGTGLLFLGFIAIRGRRQTNDNNLRAQVPQV</sequence>
<protein>
    <submittedName>
        <fullName evidence="4">PEP-CTERM sorting domain-containing protein</fullName>
    </submittedName>
</protein>
<evidence type="ECO:0000256" key="2">
    <source>
        <dbReference type="SAM" id="SignalP"/>
    </source>
</evidence>
<evidence type="ECO:0000259" key="3">
    <source>
        <dbReference type="Pfam" id="PF07589"/>
    </source>
</evidence>
<dbReference type="AlphaFoldDB" id="A0A1V3A227"/>
<gene>
    <name evidence="4" type="ORF">B1A74_00145</name>
</gene>
<keyword evidence="1" id="KW-0472">Membrane</keyword>
<feature type="signal peptide" evidence="2">
    <location>
        <begin position="1"/>
        <end position="22"/>
    </location>
</feature>
<organism evidence="4 5">
    <name type="scientific">Thioalkalivibrio halophilus</name>
    <dbReference type="NCBI Taxonomy" id="252474"/>
    <lineage>
        <taxon>Bacteria</taxon>
        <taxon>Pseudomonadati</taxon>
        <taxon>Pseudomonadota</taxon>
        <taxon>Gammaproteobacteria</taxon>
        <taxon>Chromatiales</taxon>
        <taxon>Ectothiorhodospiraceae</taxon>
        <taxon>Thioalkalivibrio</taxon>
    </lineage>
</organism>
<keyword evidence="1" id="KW-1133">Transmembrane helix</keyword>
<dbReference type="NCBIfam" id="TIGR02595">
    <property type="entry name" value="PEP_CTERM"/>
    <property type="match status" value="1"/>
</dbReference>
<name>A0A1V3A227_9GAMM</name>
<feature type="transmembrane region" description="Helical" evidence="1">
    <location>
        <begin position="287"/>
        <end position="305"/>
    </location>
</feature>
<accession>A0A1V3A227</accession>
<evidence type="ECO:0000313" key="4">
    <source>
        <dbReference type="EMBL" id="OOC11420.1"/>
    </source>
</evidence>
<dbReference type="RefSeq" id="WP_077243412.1">
    <property type="nucleotide sequence ID" value="NZ_MUZR01000002.1"/>
</dbReference>
<feature type="domain" description="Ice-binding protein C-terminal" evidence="3">
    <location>
        <begin position="284"/>
        <end position="309"/>
    </location>
</feature>
<keyword evidence="2" id="KW-0732">Signal</keyword>